<evidence type="ECO:0000313" key="1">
    <source>
        <dbReference type="EMBL" id="KMT22495.1"/>
    </source>
</evidence>
<proteinExistence type="predicted"/>
<dbReference type="RefSeq" id="WP_048569910.1">
    <property type="nucleotide sequence ID" value="NZ_LFVU01000007.1"/>
</dbReference>
<evidence type="ECO:0000313" key="2">
    <source>
        <dbReference type="Proteomes" id="UP000036756"/>
    </source>
</evidence>
<protein>
    <submittedName>
        <fullName evidence="1">Uncharacterized protein</fullName>
    </submittedName>
</protein>
<sequence length="113" mass="13303">MNGIIAELNSTYGILKLYCDRLVVRNKFNFINLFLRSLGYRTIYFNQVEDIWKFPRSSWDYAHINLYLVSLSGKEIFEIVCEGKNGQVQIDEFYDILTDTIDIYKSKSKLNVV</sequence>
<gene>
    <name evidence="1" type="ORF">CLCY_10c00400</name>
</gene>
<reference evidence="1 2" key="1">
    <citation type="submission" date="2015-06" db="EMBL/GenBank/DDBJ databases">
        <title>Draft genome sequence of the purine-degrading Clostridium cylindrosporum HC-1 (DSM 605).</title>
        <authorList>
            <person name="Poehlein A."/>
            <person name="Schiel-Bengelsdorf B."/>
            <person name="Bengelsdorf F."/>
            <person name="Daniel R."/>
            <person name="Duerre P."/>
        </authorList>
    </citation>
    <scope>NUCLEOTIDE SEQUENCE [LARGE SCALE GENOMIC DNA]</scope>
    <source>
        <strain evidence="1 2">DSM 605</strain>
    </source>
</reference>
<dbReference type="Proteomes" id="UP000036756">
    <property type="component" value="Unassembled WGS sequence"/>
</dbReference>
<keyword evidence="2" id="KW-1185">Reference proteome</keyword>
<name>A0A0J8D8X4_CLOCY</name>
<organism evidence="1 2">
    <name type="scientific">Clostridium cylindrosporum DSM 605</name>
    <dbReference type="NCBI Taxonomy" id="1121307"/>
    <lineage>
        <taxon>Bacteria</taxon>
        <taxon>Bacillati</taxon>
        <taxon>Bacillota</taxon>
        <taxon>Clostridia</taxon>
        <taxon>Eubacteriales</taxon>
        <taxon>Clostridiaceae</taxon>
        <taxon>Clostridium</taxon>
    </lineage>
</organism>
<dbReference type="EMBL" id="LFVU01000007">
    <property type="protein sequence ID" value="KMT22495.1"/>
    <property type="molecule type" value="Genomic_DNA"/>
</dbReference>
<comment type="caution">
    <text evidence="1">The sequence shown here is derived from an EMBL/GenBank/DDBJ whole genome shotgun (WGS) entry which is preliminary data.</text>
</comment>
<dbReference type="PATRIC" id="fig|1121307.3.peg.43"/>
<accession>A0A0J8D8X4</accession>
<dbReference type="AlphaFoldDB" id="A0A0J8D8X4"/>